<comment type="similarity">
    <text evidence="1">Belongs to the PPR family. P subfamily.</text>
</comment>
<sequence length="521" mass="59377">MVFKLVPRSFLFTSLAQNLSKLSFSSYISSDSNELSSANELQLEFREYLKPSLPSLQTSNDADMVTNLLIERHDPYNAVESSLLHLNGIRVSTELVQQTLIRLKDLPNIALDFFVWAKEQPGYHHDGVAYNMMIDIMGKARQFDVAWQLLLEMDQLGGKPTSKTFGILFRRLIAAGLARQAIQAFDDMESFTKRETGKEDFVDLLDTLCKYGYAKVATEVFNRRKFKFEPDTQMYTVLIYGWCKLNLPEMAEKFFREMVDRGLEANVVTYNVLLNGICRRTVLHPGTHFEGIIQKAENLLDEMQKRGIEPDVTSYSIVLHVYSRAHKPDLSLDKLSSMKDKGIFPTVATYTSVIKCLCSCGRLEDAEEILNEMVANGVSPSPATFNCFFKEFQGRKHADNALKLYKKMGDLSCTPSLSTYNILVGTFSMLNKMDIVQEIWNDMKESGAGPDSNSYMLLIHGLCEKRKWGEACEFVQEMIESGFRPQKITLEKLYKGLTQADMLTTWRRLKKKLEALSLKPL</sequence>
<feature type="repeat" description="PPR" evidence="3">
    <location>
        <begin position="231"/>
        <end position="265"/>
    </location>
</feature>
<feature type="repeat" description="PPR" evidence="3">
    <location>
        <begin position="416"/>
        <end position="450"/>
    </location>
</feature>
<evidence type="ECO:0000256" key="2">
    <source>
        <dbReference type="ARBA" id="ARBA00022737"/>
    </source>
</evidence>
<name>A0AAD4TFL8_9MAGN</name>
<dbReference type="Pfam" id="PF13041">
    <property type="entry name" value="PPR_2"/>
    <property type="match status" value="5"/>
</dbReference>
<feature type="repeat" description="PPR" evidence="3">
    <location>
        <begin position="451"/>
        <end position="485"/>
    </location>
</feature>
<dbReference type="EMBL" id="JAJJMB010002020">
    <property type="protein sequence ID" value="KAI3954191.1"/>
    <property type="molecule type" value="Genomic_DNA"/>
</dbReference>
<dbReference type="Proteomes" id="UP001202328">
    <property type="component" value="Unassembled WGS sequence"/>
</dbReference>
<feature type="repeat" description="PPR" evidence="3">
    <location>
        <begin position="311"/>
        <end position="345"/>
    </location>
</feature>
<keyword evidence="2" id="KW-0677">Repeat</keyword>
<dbReference type="Gene3D" id="1.25.40.10">
    <property type="entry name" value="Tetratricopeptide repeat domain"/>
    <property type="match status" value="4"/>
</dbReference>
<proteinExistence type="inferred from homology"/>
<evidence type="ECO:0000256" key="3">
    <source>
        <dbReference type="PROSITE-ProRule" id="PRU00708"/>
    </source>
</evidence>
<dbReference type="PANTHER" id="PTHR47938:SF9">
    <property type="entry name" value="OS10G0422300 PROTEIN"/>
    <property type="match status" value="1"/>
</dbReference>
<feature type="repeat" description="PPR" evidence="3">
    <location>
        <begin position="346"/>
        <end position="380"/>
    </location>
</feature>
<accession>A0AAD4TFL8</accession>
<keyword evidence="5" id="KW-1185">Reference proteome</keyword>
<organism evidence="4 5">
    <name type="scientific">Papaver atlanticum</name>
    <dbReference type="NCBI Taxonomy" id="357466"/>
    <lineage>
        <taxon>Eukaryota</taxon>
        <taxon>Viridiplantae</taxon>
        <taxon>Streptophyta</taxon>
        <taxon>Embryophyta</taxon>
        <taxon>Tracheophyta</taxon>
        <taxon>Spermatophyta</taxon>
        <taxon>Magnoliopsida</taxon>
        <taxon>Ranunculales</taxon>
        <taxon>Papaveraceae</taxon>
        <taxon>Papaveroideae</taxon>
        <taxon>Papaver</taxon>
    </lineage>
</organism>
<evidence type="ECO:0000313" key="5">
    <source>
        <dbReference type="Proteomes" id="UP001202328"/>
    </source>
</evidence>
<protein>
    <recommendedName>
        <fullName evidence="6">Pentatricopeptide repeat-containing protein</fullName>
    </recommendedName>
</protein>
<dbReference type="InterPro" id="IPR002885">
    <property type="entry name" value="PPR_rpt"/>
</dbReference>
<dbReference type="GO" id="GO:0005739">
    <property type="term" value="C:mitochondrion"/>
    <property type="evidence" value="ECO:0007669"/>
    <property type="project" value="TreeGrafter"/>
</dbReference>
<gene>
    <name evidence="4" type="ORF">MKW98_018015</name>
</gene>
<dbReference type="NCBIfam" id="TIGR00756">
    <property type="entry name" value="PPR"/>
    <property type="match status" value="5"/>
</dbReference>
<dbReference type="PROSITE" id="PS51375">
    <property type="entry name" value="PPR"/>
    <property type="match status" value="6"/>
</dbReference>
<evidence type="ECO:0000256" key="1">
    <source>
        <dbReference type="ARBA" id="ARBA00007626"/>
    </source>
</evidence>
<dbReference type="AlphaFoldDB" id="A0AAD4TFL8"/>
<dbReference type="GO" id="GO:0003729">
    <property type="term" value="F:mRNA binding"/>
    <property type="evidence" value="ECO:0007669"/>
    <property type="project" value="TreeGrafter"/>
</dbReference>
<dbReference type="PANTHER" id="PTHR47938">
    <property type="entry name" value="RESPIRATORY COMPLEX I CHAPERONE (CIA84), PUTATIVE (AFU_ORTHOLOGUE AFUA_2G06020)-RELATED"/>
    <property type="match status" value="1"/>
</dbReference>
<evidence type="ECO:0000313" key="4">
    <source>
        <dbReference type="EMBL" id="KAI3954191.1"/>
    </source>
</evidence>
<dbReference type="InterPro" id="IPR011990">
    <property type="entry name" value="TPR-like_helical_dom_sf"/>
</dbReference>
<evidence type="ECO:0008006" key="6">
    <source>
        <dbReference type="Google" id="ProtNLM"/>
    </source>
</evidence>
<comment type="caution">
    <text evidence="4">The sequence shown here is derived from an EMBL/GenBank/DDBJ whole genome shotgun (WGS) entry which is preliminary data.</text>
</comment>
<reference evidence="4" key="1">
    <citation type="submission" date="2022-04" db="EMBL/GenBank/DDBJ databases">
        <title>A functionally conserved STORR gene fusion in Papaver species that diverged 16.8 million years ago.</title>
        <authorList>
            <person name="Catania T."/>
        </authorList>
    </citation>
    <scope>NUCLEOTIDE SEQUENCE</scope>
    <source>
        <strain evidence="4">S-188037</strain>
    </source>
</reference>
<feature type="repeat" description="PPR" evidence="3">
    <location>
        <begin position="126"/>
        <end position="160"/>
    </location>
</feature>